<gene>
    <name evidence="1" type="ORF">USDA257_p02120</name>
</gene>
<organism evidence="1">
    <name type="scientific">Sinorhizobium fredii (strain USDA 257)</name>
    <dbReference type="NCBI Taxonomy" id="1185652"/>
    <lineage>
        <taxon>Bacteria</taxon>
        <taxon>Pseudomonadati</taxon>
        <taxon>Pseudomonadota</taxon>
        <taxon>Alphaproteobacteria</taxon>
        <taxon>Hyphomicrobiales</taxon>
        <taxon>Rhizobiaceae</taxon>
        <taxon>Sinorhizobium/Ensifer group</taxon>
        <taxon>Sinorhizobium</taxon>
    </lineage>
</organism>
<dbReference type="HOGENOM" id="CLU_2083288_0_0_5"/>
<reference evidence="1" key="1">
    <citation type="journal article" date="2012" name="J. Bacteriol.">
        <title>Complete genome sequence of the broad-host-range strain Sinorhizobium fredii USDA257.</title>
        <authorList>
            <person name="Schuldes J."/>
            <person name="Rodriguez Orbegoso M."/>
            <person name="Schmeisser C."/>
            <person name="Krishnan H.B."/>
            <person name="Daniel R."/>
            <person name="Streit W.R."/>
        </authorList>
    </citation>
    <scope>NUCLEOTIDE SEQUENCE [LARGE SCALE GENOMIC DNA]</scope>
    <source>
        <strain evidence="1">USDA 257</strain>
        <plasmid evidence="1">pUSDA257</plasmid>
    </source>
</reference>
<evidence type="ECO:0000313" key="1">
    <source>
        <dbReference type="EMBL" id="AFL54927.1"/>
    </source>
</evidence>
<evidence type="ECO:0000313" key="2">
    <source>
        <dbReference type="Proteomes" id="UP000006180"/>
    </source>
</evidence>
<sequence>MERTASFTKNRPHCCVIRLPELIVKTTRRPPLSAEFAIRHALDQIRGEFMETVEITGRSDFALWAIQRAQEIVTAQGAAFAMAARDMNEEALVETAAALGKAISDAMLEVFDGLIGE</sequence>
<dbReference type="EMBL" id="CP003564">
    <property type="protein sequence ID" value="AFL54927.1"/>
    <property type="molecule type" value="Genomic_DNA"/>
</dbReference>
<dbReference type="PATRIC" id="fig|1185652.3.peg.6644"/>
<dbReference type="AlphaFoldDB" id="I3XGC1"/>
<accession>I3XGC1</accession>
<name>I3XGC1_SINF2</name>
<keyword evidence="1" id="KW-0614">Plasmid</keyword>
<proteinExistence type="predicted"/>
<protein>
    <submittedName>
        <fullName evidence="1">Uncharacterized protein</fullName>
    </submittedName>
</protein>
<geneLocation type="plasmid" evidence="2">
    <name>pUSDA257 fragment 1</name>
</geneLocation>